<protein>
    <submittedName>
        <fullName evidence="7">Leucine-rich repeat domain-containing protein</fullName>
    </submittedName>
</protein>
<dbReference type="GO" id="GO:0005886">
    <property type="term" value="C:plasma membrane"/>
    <property type="evidence" value="ECO:0007669"/>
    <property type="project" value="UniProtKB-SubCell"/>
</dbReference>
<dbReference type="InterPro" id="IPR053213">
    <property type="entry name" value="RLP29"/>
</dbReference>
<gene>
    <name evidence="7" type="ORF">QTG54_012233</name>
</gene>
<evidence type="ECO:0000256" key="4">
    <source>
        <dbReference type="ARBA" id="ARBA00022737"/>
    </source>
</evidence>
<comment type="subcellular location">
    <subcellularLocation>
        <location evidence="1">Cell membrane</location>
    </subcellularLocation>
</comment>
<evidence type="ECO:0000256" key="5">
    <source>
        <dbReference type="SAM" id="MobiDB-lite"/>
    </source>
</evidence>
<keyword evidence="3" id="KW-0433">Leucine-rich repeat</keyword>
<dbReference type="Pfam" id="PF00560">
    <property type="entry name" value="LRR_1"/>
    <property type="match status" value="1"/>
</dbReference>
<dbReference type="FunFam" id="3.80.10.10:FF:000383">
    <property type="entry name" value="Leucine-rich repeat receptor protein kinase EMS1"/>
    <property type="match status" value="1"/>
</dbReference>
<feature type="signal peptide" evidence="6">
    <location>
        <begin position="1"/>
        <end position="23"/>
    </location>
</feature>
<proteinExistence type="predicted"/>
<feature type="region of interest" description="Disordered" evidence="5">
    <location>
        <begin position="23"/>
        <end position="54"/>
    </location>
</feature>
<feature type="compositionally biased region" description="Polar residues" evidence="5">
    <location>
        <begin position="119"/>
        <end position="132"/>
    </location>
</feature>
<evidence type="ECO:0000256" key="2">
    <source>
        <dbReference type="ARBA" id="ARBA00022475"/>
    </source>
</evidence>
<feature type="compositionally biased region" description="Basic and acidic residues" evidence="5">
    <location>
        <begin position="43"/>
        <end position="54"/>
    </location>
</feature>
<keyword evidence="2" id="KW-0472">Membrane</keyword>
<keyword evidence="2" id="KW-1003">Cell membrane</keyword>
<dbReference type="Gene3D" id="3.80.10.10">
    <property type="entry name" value="Ribonuclease Inhibitor"/>
    <property type="match status" value="2"/>
</dbReference>
<dbReference type="PANTHER" id="PTHR48009">
    <property type="entry name" value="LEUCINE-RICH REPEAT (LRR) FAMILY PROTEIN"/>
    <property type="match status" value="1"/>
</dbReference>
<dbReference type="SUPFAM" id="SSF52058">
    <property type="entry name" value="L domain-like"/>
    <property type="match status" value="2"/>
</dbReference>
<evidence type="ECO:0000313" key="8">
    <source>
        <dbReference type="Proteomes" id="UP001224775"/>
    </source>
</evidence>
<keyword evidence="4" id="KW-0677">Repeat</keyword>
<dbReference type="FunFam" id="3.80.10.10:FF:000041">
    <property type="entry name" value="LRR receptor-like serine/threonine-protein kinase ERECTA"/>
    <property type="match status" value="1"/>
</dbReference>
<feature type="region of interest" description="Disordered" evidence="5">
    <location>
        <begin position="105"/>
        <end position="132"/>
    </location>
</feature>
<dbReference type="PANTHER" id="PTHR48009:SF4">
    <property type="entry name" value="LEUCINE-RICH REPEAT (LRR) FAMILY PROTEIN"/>
    <property type="match status" value="1"/>
</dbReference>
<dbReference type="Proteomes" id="UP001224775">
    <property type="component" value="Unassembled WGS sequence"/>
</dbReference>
<dbReference type="InterPro" id="IPR032675">
    <property type="entry name" value="LRR_dom_sf"/>
</dbReference>
<evidence type="ECO:0000256" key="3">
    <source>
        <dbReference type="ARBA" id="ARBA00022614"/>
    </source>
</evidence>
<keyword evidence="6" id="KW-0732">Signal</keyword>
<organism evidence="7 8">
    <name type="scientific">Skeletonema marinoi</name>
    <dbReference type="NCBI Taxonomy" id="267567"/>
    <lineage>
        <taxon>Eukaryota</taxon>
        <taxon>Sar</taxon>
        <taxon>Stramenopiles</taxon>
        <taxon>Ochrophyta</taxon>
        <taxon>Bacillariophyta</taxon>
        <taxon>Coscinodiscophyceae</taxon>
        <taxon>Thalassiosirophycidae</taxon>
        <taxon>Thalassiosirales</taxon>
        <taxon>Skeletonemataceae</taxon>
        <taxon>Skeletonema</taxon>
        <taxon>Skeletonema marinoi-dohrnii complex</taxon>
    </lineage>
</organism>
<reference evidence="7" key="1">
    <citation type="submission" date="2023-06" db="EMBL/GenBank/DDBJ databases">
        <title>Survivors Of The Sea: Transcriptome response of Skeletonema marinoi to long-term dormancy.</title>
        <authorList>
            <person name="Pinder M.I.M."/>
            <person name="Kourtchenko O."/>
            <person name="Robertson E.K."/>
            <person name="Larsson T."/>
            <person name="Maumus F."/>
            <person name="Osuna-Cruz C.M."/>
            <person name="Vancaester E."/>
            <person name="Stenow R."/>
            <person name="Vandepoele K."/>
            <person name="Ploug H."/>
            <person name="Bruchert V."/>
            <person name="Godhe A."/>
            <person name="Topel M."/>
        </authorList>
    </citation>
    <scope>NUCLEOTIDE SEQUENCE</scope>
    <source>
        <strain evidence="7">R05AC</strain>
    </source>
</reference>
<name>A0AAD9D7S6_9STRA</name>
<dbReference type="Pfam" id="PF13855">
    <property type="entry name" value="LRR_8"/>
    <property type="match status" value="1"/>
</dbReference>
<dbReference type="InterPro" id="IPR001611">
    <property type="entry name" value="Leu-rich_rpt"/>
</dbReference>
<feature type="chain" id="PRO_5042031002" evidence="6">
    <location>
        <begin position="24"/>
        <end position="638"/>
    </location>
</feature>
<dbReference type="AlphaFoldDB" id="A0AAD9D7S6"/>
<keyword evidence="8" id="KW-1185">Reference proteome</keyword>
<accession>A0AAD9D7S6</accession>
<evidence type="ECO:0000313" key="7">
    <source>
        <dbReference type="EMBL" id="KAK1737366.1"/>
    </source>
</evidence>
<sequence length="638" mass="68909">MSGRLRGTTVLLAIGALLASASATNNVGGNDGGGGLRRKRTTDKKQQQHRRLTEADGVDQELASRFFLPSKAQAELDEIDMRELLFQMNVEMNLEMSMSFITTPAPTKAPTPSPTQSTDAPSISTMPTLTNCDNPGTCQNRLRDQIFAVSVRMGTTEALDDPNSPQSQARDWILEECDATIPIDPCTASQLILNEQRYGLAVMYYGLGGDSWNAGANPGQDAAAGPGQWMSGLNYCEWGAEITGTGGSFKQLVCDDLGNVLNLNLQSNNMVGQIPPEIGVFFAMTSYISFFNAQSGPLPSTLGYILPLETFDVESNNLDGPLFQPEYAGPDGLKEIVNFRASLNNFVGTIPAEIGQWTKTQNLWFADNQITGTIPTEIGSLAEMGAFLFYKNKISGTIPPGIGNLNKLTWIDCEENQIVGTLPEEFYSNLELEEVILKSNSISGSVSSKVGDLSKLGTFWVSFNQLSATIPSTFGNLANLQELELQSNRLTGTIPSEFGTMGSIDFISLESNLLTGKIPTELFGTNLGGLRILYLNDNQLTGTIPSNYGSSPRLKDLWLSDNLLTGTLPIISEGEFLFLEELLINNNDFTGVVDESVCLVRNNTIPGGQLGVFHADCQPPPNGGQPQIQCSCCTACFV</sequence>
<evidence type="ECO:0000256" key="6">
    <source>
        <dbReference type="SAM" id="SignalP"/>
    </source>
</evidence>
<dbReference type="EMBL" id="JATAAI010000026">
    <property type="protein sequence ID" value="KAK1737366.1"/>
    <property type="molecule type" value="Genomic_DNA"/>
</dbReference>
<comment type="caution">
    <text evidence="7">The sequence shown here is derived from an EMBL/GenBank/DDBJ whole genome shotgun (WGS) entry which is preliminary data.</text>
</comment>
<evidence type="ECO:0000256" key="1">
    <source>
        <dbReference type="ARBA" id="ARBA00004236"/>
    </source>
</evidence>